<feature type="region of interest" description="Disordered" evidence="1">
    <location>
        <begin position="219"/>
        <end position="264"/>
    </location>
</feature>
<dbReference type="AlphaFoldDB" id="A0A6A6BG14"/>
<evidence type="ECO:0000313" key="2">
    <source>
        <dbReference type="EMBL" id="KAF2143100.1"/>
    </source>
</evidence>
<dbReference type="Proteomes" id="UP000799438">
    <property type="component" value="Unassembled WGS sequence"/>
</dbReference>
<keyword evidence="3" id="KW-1185">Reference proteome</keyword>
<organism evidence="2 3">
    <name type="scientific">Aplosporella prunicola CBS 121167</name>
    <dbReference type="NCBI Taxonomy" id="1176127"/>
    <lineage>
        <taxon>Eukaryota</taxon>
        <taxon>Fungi</taxon>
        <taxon>Dikarya</taxon>
        <taxon>Ascomycota</taxon>
        <taxon>Pezizomycotina</taxon>
        <taxon>Dothideomycetes</taxon>
        <taxon>Dothideomycetes incertae sedis</taxon>
        <taxon>Botryosphaeriales</taxon>
        <taxon>Aplosporellaceae</taxon>
        <taxon>Aplosporella</taxon>
    </lineage>
</organism>
<feature type="compositionally biased region" description="Polar residues" evidence="1">
    <location>
        <begin position="248"/>
        <end position="264"/>
    </location>
</feature>
<proteinExistence type="predicted"/>
<accession>A0A6A6BG14</accession>
<protein>
    <submittedName>
        <fullName evidence="2">Uncharacterized protein</fullName>
    </submittedName>
</protein>
<evidence type="ECO:0000313" key="3">
    <source>
        <dbReference type="Proteomes" id="UP000799438"/>
    </source>
</evidence>
<evidence type="ECO:0000256" key="1">
    <source>
        <dbReference type="SAM" id="MobiDB-lite"/>
    </source>
</evidence>
<reference evidence="2" key="1">
    <citation type="journal article" date="2020" name="Stud. Mycol.">
        <title>101 Dothideomycetes genomes: a test case for predicting lifestyles and emergence of pathogens.</title>
        <authorList>
            <person name="Haridas S."/>
            <person name="Albert R."/>
            <person name="Binder M."/>
            <person name="Bloem J."/>
            <person name="Labutti K."/>
            <person name="Salamov A."/>
            <person name="Andreopoulos B."/>
            <person name="Baker S."/>
            <person name="Barry K."/>
            <person name="Bills G."/>
            <person name="Bluhm B."/>
            <person name="Cannon C."/>
            <person name="Castanera R."/>
            <person name="Culley D."/>
            <person name="Daum C."/>
            <person name="Ezra D."/>
            <person name="Gonzalez J."/>
            <person name="Henrissat B."/>
            <person name="Kuo A."/>
            <person name="Liang C."/>
            <person name="Lipzen A."/>
            <person name="Lutzoni F."/>
            <person name="Magnuson J."/>
            <person name="Mondo S."/>
            <person name="Nolan M."/>
            <person name="Ohm R."/>
            <person name="Pangilinan J."/>
            <person name="Park H.-J."/>
            <person name="Ramirez L."/>
            <person name="Alfaro M."/>
            <person name="Sun H."/>
            <person name="Tritt A."/>
            <person name="Yoshinaga Y."/>
            <person name="Zwiers L.-H."/>
            <person name="Turgeon B."/>
            <person name="Goodwin S."/>
            <person name="Spatafora J."/>
            <person name="Crous P."/>
            <person name="Grigoriev I."/>
        </authorList>
    </citation>
    <scope>NUCLEOTIDE SEQUENCE</scope>
    <source>
        <strain evidence="2">CBS 121167</strain>
    </source>
</reference>
<name>A0A6A6BG14_9PEZI</name>
<gene>
    <name evidence="2" type="ORF">K452DRAFT_15562</name>
</gene>
<dbReference type="EMBL" id="ML995483">
    <property type="protein sequence ID" value="KAF2143100.1"/>
    <property type="molecule type" value="Genomic_DNA"/>
</dbReference>
<sequence>MLVRWNQRWGPGTLDCRLRNRPRKPNFAEASALGVDLSTIVDDVRQNSKELKPPVTSTSSPAGQARRHGHSGVSAPRPRRWEALYKSNGYLMPMLMAGTRTMALASLGSSHKESDVAAAMRWRPEKETGMLHAGFSSGSCARRDSGRCEEDLGCCGCTGFVAPQRLAGGRVSCNVSRIASRVSLGRRPLVRAEAGGFAIEIATGKCEWQRCGDSVEERRWRRRAQRQRAGDRSTGWPHRGEKGAPVSKLSQASTNSSGRCESAA</sequence>
<dbReference type="GeneID" id="54293085"/>
<feature type="region of interest" description="Disordered" evidence="1">
    <location>
        <begin position="45"/>
        <end position="78"/>
    </location>
</feature>
<dbReference type="RefSeq" id="XP_033398812.1">
    <property type="nucleotide sequence ID" value="XM_033535591.1"/>
</dbReference>